<dbReference type="Proteomes" id="UP001217089">
    <property type="component" value="Unassembled WGS sequence"/>
</dbReference>
<evidence type="ECO:0000313" key="1">
    <source>
        <dbReference type="EMBL" id="KAJ8321602.1"/>
    </source>
</evidence>
<evidence type="ECO:0000313" key="2">
    <source>
        <dbReference type="Proteomes" id="UP001217089"/>
    </source>
</evidence>
<proteinExistence type="predicted"/>
<sequence length="60" mass="6981">MNFKIYAKFKRICIINLICVCYTKTKTFRPNEKQPLNEIAVVLHNSVWKTGKPPTTKALK</sequence>
<name>A0ABQ9FXP6_TEGGR</name>
<keyword evidence="2" id="KW-1185">Reference proteome</keyword>
<comment type="caution">
    <text evidence="1">The sequence shown here is derived from an EMBL/GenBank/DDBJ whole genome shotgun (WGS) entry which is preliminary data.</text>
</comment>
<dbReference type="EMBL" id="JARBDR010000018">
    <property type="protein sequence ID" value="KAJ8321602.1"/>
    <property type="molecule type" value="Genomic_DNA"/>
</dbReference>
<organism evidence="1 2">
    <name type="scientific">Tegillarca granosa</name>
    <name type="common">Malaysian cockle</name>
    <name type="synonym">Anadara granosa</name>
    <dbReference type="NCBI Taxonomy" id="220873"/>
    <lineage>
        <taxon>Eukaryota</taxon>
        <taxon>Metazoa</taxon>
        <taxon>Spiralia</taxon>
        <taxon>Lophotrochozoa</taxon>
        <taxon>Mollusca</taxon>
        <taxon>Bivalvia</taxon>
        <taxon>Autobranchia</taxon>
        <taxon>Pteriomorphia</taxon>
        <taxon>Arcoida</taxon>
        <taxon>Arcoidea</taxon>
        <taxon>Arcidae</taxon>
        <taxon>Tegillarca</taxon>
    </lineage>
</organism>
<accession>A0ABQ9FXP6</accession>
<gene>
    <name evidence="1" type="ORF">KUTeg_000073</name>
</gene>
<reference evidence="1 2" key="1">
    <citation type="submission" date="2022-12" db="EMBL/GenBank/DDBJ databases">
        <title>Chromosome-level genome of Tegillarca granosa.</title>
        <authorList>
            <person name="Kim J."/>
        </authorList>
    </citation>
    <scope>NUCLEOTIDE SEQUENCE [LARGE SCALE GENOMIC DNA]</scope>
    <source>
        <strain evidence="1">Teg-2019</strain>
        <tissue evidence="1">Adductor muscle</tissue>
    </source>
</reference>
<protein>
    <submittedName>
        <fullName evidence="1">Uncharacterized protein</fullName>
    </submittedName>
</protein>